<dbReference type="OrthoDB" id="3917713at2759"/>
<comment type="caution">
    <text evidence="1">The sequence shown here is derived from an EMBL/GenBank/DDBJ whole genome shotgun (WGS) entry which is preliminary data.</text>
</comment>
<organism evidence="1 2">
    <name type="scientific">Dactylonectria estremocensis</name>
    <dbReference type="NCBI Taxonomy" id="1079267"/>
    <lineage>
        <taxon>Eukaryota</taxon>
        <taxon>Fungi</taxon>
        <taxon>Dikarya</taxon>
        <taxon>Ascomycota</taxon>
        <taxon>Pezizomycotina</taxon>
        <taxon>Sordariomycetes</taxon>
        <taxon>Hypocreomycetidae</taxon>
        <taxon>Hypocreales</taxon>
        <taxon>Nectriaceae</taxon>
        <taxon>Dactylonectria</taxon>
    </lineage>
</organism>
<gene>
    <name evidence="1" type="ORF">B0J13DRAFT_638421</name>
</gene>
<reference evidence="1" key="1">
    <citation type="journal article" date="2021" name="Nat. Commun.">
        <title>Genetic determinants of endophytism in the Arabidopsis root mycobiome.</title>
        <authorList>
            <person name="Mesny F."/>
            <person name="Miyauchi S."/>
            <person name="Thiergart T."/>
            <person name="Pickel B."/>
            <person name="Atanasova L."/>
            <person name="Karlsson M."/>
            <person name="Huettel B."/>
            <person name="Barry K.W."/>
            <person name="Haridas S."/>
            <person name="Chen C."/>
            <person name="Bauer D."/>
            <person name="Andreopoulos W."/>
            <person name="Pangilinan J."/>
            <person name="LaButti K."/>
            <person name="Riley R."/>
            <person name="Lipzen A."/>
            <person name="Clum A."/>
            <person name="Drula E."/>
            <person name="Henrissat B."/>
            <person name="Kohler A."/>
            <person name="Grigoriev I.V."/>
            <person name="Martin F.M."/>
            <person name="Hacquard S."/>
        </authorList>
    </citation>
    <scope>NUCLEOTIDE SEQUENCE</scope>
    <source>
        <strain evidence="1">MPI-CAGE-AT-0021</strain>
    </source>
</reference>
<evidence type="ECO:0000313" key="2">
    <source>
        <dbReference type="Proteomes" id="UP000717696"/>
    </source>
</evidence>
<dbReference type="EMBL" id="JAGMUU010000013">
    <property type="protein sequence ID" value="KAH7140529.1"/>
    <property type="molecule type" value="Genomic_DNA"/>
</dbReference>
<proteinExistence type="predicted"/>
<dbReference type="AlphaFoldDB" id="A0A9P9EJ79"/>
<name>A0A9P9EJ79_9HYPO</name>
<dbReference type="Proteomes" id="UP000717696">
    <property type="component" value="Unassembled WGS sequence"/>
</dbReference>
<protein>
    <submittedName>
        <fullName evidence="1">Uncharacterized protein</fullName>
    </submittedName>
</protein>
<accession>A0A9P9EJ79</accession>
<sequence>MKLYDLLAWTLFTGPSLGKTDEEIHLQWSICDRDARTVLQTLGEDVREPYKSNPIVYFDTLPPTHAQQGVMFRSKVNKGEPFSLIKVRFNEKPNNIPDAASCVWDRYGSSVFYTCGERASLLGTHSKIWSDDQVRFAEQYDDIDWDGLVPFGPFPDGKWKLEILGYKAKLDDVVAGMLHLMEIEIGLPKAESEDILRRITEYLVDRGVVLCDPQAPKTLRLFHAMGYLKLGEDLKMADSNEEL</sequence>
<evidence type="ECO:0000313" key="1">
    <source>
        <dbReference type="EMBL" id="KAH7140529.1"/>
    </source>
</evidence>
<keyword evidence="2" id="KW-1185">Reference proteome</keyword>